<sequence>MCFNTFELVLDKMKNDQAKNIVRNQFKPIVLFFVTEIGDAWQVVADFLVDDFSRRIKEVKESARRRSSHGAGRSRFSRLRREQALNCCRMCGRLKRSVTLFEDDGTVVVVFFNEIGCNFPSCELFDRHRVHLLGSKYVNYGLSKKFLSFVENNIDILNLRNYFRSFNEGIFV</sequence>
<accession>A0A7T3U8R1</accession>
<name>A0A7T3U8R1_9CLOS</name>
<protein>
    <submittedName>
        <fullName evidence="1">ORF2</fullName>
    </submittedName>
</protein>
<organism evidence="1">
    <name type="scientific">Jasmine virus A-2</name>
    <dbReference type="NCBI Taxonomy" id="2788926"/>
    <lineage>
        <taxon>Viruses</taxon>
        <taxon>Riboviria</taxon>
        <taxon>Orthornavirae</taxon>
        <taxon>Kitrinoviricota</taxon>
        <taxon>Alsuviricetes</taxon>
        <taxon>Martellivirales</taxon>
        <taxon>Closteroviridae</taxon>
        <taxon>Crinivirus</taxon>
    </lineage>
</organism>
<reference evidence="1" key="1">
    <citation type="submission" date="2020-01" db="EMBL/GenBank/DDBJ databases">
        <title>High-Throughput Sequencing Facilitates identify new criniviruses associated with crinkle and rosette on Jasmine.</title>
        <authorList>
            <person name="Han Y."/>
            <person name="He S."/>
            <person name="Zhu L."/>
        </authorList>
    </citation>
    <scope>NUCLEOTIDE SEQUENCE</scope>
    <source>
        <strain evidence="1">A-2</strain>
    </source>
</reference>
<dbReference type="EMBL" id="MN915111">
    <property type="protein sequence ID" value="QPZ55138.1"/>
    <property type="molecule type" value="Genomic_RNA"/>
</dbReference>
<proteinExistence type="predicted"/>
<evidence type="ECO:0000313" key="1">
    <source>
        <dbReference type="EMBL" id="QPZ55138.1"/>
    </source>
</evidence>